<sequence length="146" mass="16214">MYVMSDFSHFAAPADIQDLRRRLERIRRLAWLLNSAARIPGLRLRAGLDTLLGLLPGGGDLIGAFLSLYIVWEGYRMGVDRATVRKMVMNVAIELAVGIVPLLGDAFDTVFKADLRNIALIERALVAQGRGSVFQKDPPDRFFDAV</sequence>
<reference evidence="2 3" key="1">
    <citation type="submission" date="2011-10" db="EMBL/GenBank/DDBJ databases">
        <title>Genome sequence of Gluconobacter morbifer G707, isolated from Drosophila gut.</title>
        <authorList>
            <person name="Lee W.-J."/>
            <person name="Kim E.-K."/>
        </authorList>
    </citation>
    <scope>NUCLEOTIDE SEQUENCE [LARGE SCALE GENOMIC DNA]</scope>
    <source>
        <strain evidence="2 3">G707</strain>
    </source>
</reference>
<evidence type="ECO:0000313" key="2">
    <source>
        <dbReference type="EMBL" id="EHH69277.1"/>
    </source>
</evidence>
<proteinExistence type="predicted"/>
<gene>
    <name evidence="2" type="ORF">GMO_05840</name>
</gene>
<dbReference type="PATRIC" id="fig|1088869.3.peg.594"/>
<feature type="transmembrane region" description="Helical" evidence="1">
    <location>
        <begin position="54"/>
        <end position="75"/>
    </location>
</feature>
<dbReference type="Pfam" id="PF13430">
    <property type="entry name" value="DUF4112"/>
    <property type="match status" value="1"/>
</dbReference>
<dbReference type="EMBL" id="AGQV01000001">
    <property type="protein sequence ID" value="EHH69277.1"/>
    <property type="molecule type" value="Genomic_DNA"/>
</dbReference>
<keyword evidence="1" id="KW-0472">Membrane</keyword>
<accession>G6XGG9</accession>
<dbReference type="InterPro" id="IPR025187">
    <property type="entry name" value="DUF4112"/>
</dbReference>
<keyword evidence="3" id="KW-1185">Reference proteome</keyword>
<evidence type="ECO:0000313" key="3">
    <source>
        <dbReference type="Proteomes" id="UP000004949"/>
    </source>
</evidence>
<evidence type="ECO:0008006" key="4">
    <source>
        <dbReference type="Google" id="ProtNLM"/>
    </source>
</evidence>
<dbReference type="AlphaFoldDB" id="G6XGG9"/>
<evidence type="ECO:0000256" key="1">
    <source>
        <dbReference type="SAM" id="Phobius"/>
    </source>
</evidence>
<dbReference type="Proteomes" id="UP000004949">
    <property type="component" value="Unassembled WGS sequence"/>
</dbReference>
<dbReference type="PANTHER" id="PTHR35519:SF2">
    <property type="entry name" value="PH DOMAIN PROTEIN"/>
    <property type="match status" value="1"/>
</dbReference>
<name>G6XGG9_9PROT</name>
<protein>
    <recommendedName>
        <fullName evidence="4">DUF4112 domain-containing protein</fullName>
    </recommendedName>
</protein>
<dbReference type="eggNOG" id="ENOG5032RYR">
    <property type="taxonomic scope" value="Bacteria"/>
</dbReference>
<organism evidence="2 3">
    <name type="scientific">Gluconobacter morbifer G707</name>
    <dbReference type="NCBI Taxonomy" id="1088869"/>
    <lineage>
        <taxon>Bacteria</taxon>
        <taxon>Pseudomonadati</taxon>
        <taxon>Pseudomonadota</taxon>
        <taxon>Alphaproteobacteria</taxon>
        <taxon>Acetobacterales</taxon>
        <taxon>Acetobacteraceae</taxon>
        <taxon>Gluconobacter</taxon>
    </lineage>
</organism>
<dbReference type="PANTHER" id="PTHR35519">
    <property type="entry name" value="MEMBRANE PROTEINS"/>
    <property type="match status" value="1"/>
</dbReference>
<keyword evidence="1" id="KW-1133">Transmembrane helix</keyword>
<comment type="caution">
    <text evidence="2">The sequence shown here is derived from an EMBL/GenBank/DDBJ whole genome shotgun (WGS) entry which is preliminary data.</text>
</comment>
<keyword evidence="1" id="KW-0812">Transmembrane</keyword>